<dbReference type="GO" id="GO:0009116">
    <property type="term" value="P:nucleoside metabolic process"/>
    <property type="evidence" value="ECO:0007669"/>
    <property type="project" value="InterPro"/>
</dbReference>
<dbReference type="EMBL" id="ATHJ01000096">
    <property type="protein sequence ID" value="EPR37877.1"/>
    <property type="molecule type" value="Genomic_DNA"/>
</dbReference>
<evidence type="ECO:0000313" key="8">
    <source>
        <dbReference type="Proteomes" id="UP000014977"/>
    </source>
</evidence>
<dbReference type="SUPFAM" id="SSF53167">
    <property type="entry name" value="Purine and uridine phosphorylases"/>
    <property type="match status" value="1"/>
</dbReference>
<dbReference type="RefSeq" id="WP_020877984.1">
    <property type="nucleotide sequence ID" value="NZ_ATHJ01000096.1"/>
</dbReference>
<dbReference type="NCBIfam" id="TIGR01700">
    <property type="entry name" value="PNPH"/>
    <property type="match status" value="1"/>
</dbReference>
<dbReference type="OrthoDB" id="1523230at2"/>
<dbReference type="UniPathway" id="UPA00606"/>
<accession>S7TKY4</accession>
<evidence type="ECO:0000259" key="6">
    <source>
        <dbReference type="Pfam" id="PF01048"/>
    </source>
</evidence>
<dbReference type="CDD" id="cd09009">
    <property type="entry name" value="PNP-EcPNPII_like"/>
    <property type="match status" value="1"/>
</dbReference>
<evidence type="ECO:0000313" key="7">
    <source>
        <dbReference type="EMBL" id="EPR37877.1"/>
    </source>
</evidence>
<dbReference type="EC" id="2.4.2.1" evidence="5"/>
<evidence type="ECO:0000256" key="3">
    <source>
        <dbReference type="ARBA" id="ARBA00022676"/>
    </source>
</evidence>
<comment type="function">
    <text evidence="5">The purine nucleoside phosphorylases catalyze the phosphorolytic breakdown of the N-glycosidic bond in the beta-(deoxy)ribonucleoside molecules, with the formation of the corresponding free purine bases and pentose-1-phosphate.</text>
</comment>
<comment type="caution">
    <text evidence="7">The sequence shown here is derived from an EMBL/GenBank/DDBJ whole genome shotgun (WGS) entry which is preliminary data.</text>
</comment>
<evidence type="ECO:0000256" key="5">
    <source>
        <dbReference type="PIRNR" id="PIRNR000477"/>
    </source>
</evidence>
<feature type="domain" description="Nucleoside phosphorylase" evidence="6">
    <location>
        <begin position="24"/>
        <end position="270"/>
    </location>
</feature>
<dbReference type="GO" id="GO:0005737">
    <property type="term" value="C:cytoplasm"/>
    <property type="evidence" value="ECO:0007669"/>
    <property type="project" value="TreeGrafter"/>
</dbReference>
<dbReference type="NCBIfam" id="TIGR01697">
    <property type="entry name" value="PNPH-PUNA-XAPA"/>
    <property type="match status" value="1"/>
</dbReference>
<dbReference type="GO" id="GO:0004731">
    <property type="term" value="F:purine-nucleoside phosphorylase activity"/>
    <property type="evidence" value="ECO:0007669"/>
    <property type="project" value="UniProtKB-EC"/>
</dbReference>
<evidence type="ECO:0000256" key="2">
    <source>
        <dbReference type="ARBA" id="ARBA00006751"/>
    </source>
</evidence>
<dbReference type="STRING" id="897.B2D07_14310"/>
<dbReference type="NCBIfam" id="NF006054">
    <property type="entry name" value="PRK08202.1"/>
    <property type="match status" value="1"/>
</dbReference>
<comment type="pathway">
    <text evidence="1 5">Purine metabolism; purine nucleoside salvage.</text>
</comment>
<dbReference type="InterPro" id="IPR011270">
    <property type="entry name" value="Pur_Nuc_Pase_Ino/Guo-sp"/>
</dbReference>
<dbReference type="InterPro" id="IPR000845">
    <property type="entry name" value="Nucleoside_phosphorylase_d"/>
</dbReference>
<reference evidence="7 8" key="1">
    <citation type="journal article" date="2013" name="Genome Announc.">
        <title>Draft genome sequences for three mercury-methylating, sulfate-reducing bacteria.</title>
        <authorList>
            <person name="Brown S.D."/>
            <person name="Hurt R.A.Jr."/>
            <person name="Gilmour C.C."/>
            <person name="Elias D.A."/>
        </authorList>
    </citation>
    <scope>NUCLEOTIDE SEQUENCE [LARGE SCALE GENOMIC DNA]</scope>
    <source>
        <strain evidence="7 8">DSM 2059</strain>
    </source>
</reference>
<gene>
    <name evidence="7" type="ORF">dsmv_2917</name>
</gene>
<organism evidence="7 8">
    <name type="scientific">Desulfococcus multivorans DSM 2059</name>
    <dbReference type="NCBI Taxonomy" id="1121405"/>
    <lineage>
        <taxon>Bacteria</taxon>
        <taxon>Pseudomonadati</taxon>
        <taxon>Thermodesulfobacteriota</taxon>
        <taxon>Desulfobacteria</taxon>
        <taxon>Desulfobacterales</taxon>
        <taxon>Desulfococcaceae</taxon>
        <taxon>Desulfococcus</taxon>
    </lineage>
</organism>
<dbReference type="PIRSF" id="PIRSF000477">
    <property type="entry name" value="PurNPase"/>
    <property type="match status" value="1"/>
</dbReference>
<evidence type="ECO:0000256" key="1">
    <source>
        <dbReference type="ARBA" id="ARBA00005058"/>
    </source>
</evidence>
<dbReference type="Proteomes" id="UP000014977">
    <property type="component" value="Unassembled WGS sequence"/>
</dbReference>
<evidence type="ECO:0000256" key="4">
    <source>
        <dbReference type="ARBA" id="ARBA00022679"/>
    </source>
</evidence>
<protein>
    <recommendedName>
        <fullName evidence="5">Purine nucleoside phosphorylase</fullName>
        <ecNumber evidence="5">2.4.2.1</ecNumber>
    </recommendedName>
    <alternativeName>
        <fullName evidence="5">Inosine-guanosine phosphorylase</fullName>
    </alternativeName>
</protein>
<dbReference type="InterPro" id="IPR035994">
    <property type="entry name" value="Nucleoside_phosphorylase_sf"/>
</dbReference>
<proteinExistence type="inferred from homology"/>
<dbReference type="eggNOG" id="COG0005">
    <property type="taxonomic scope" value="Bacteria"/>
</dbReference>
<dbReference type="Gene3D" id="3.40.50.1580">
    <property type="entry name" value="Nucleoside phosphorylase domain"/>
    <property type="match status" value="1"/>
</dbReference>
<name>S7TKY4_DESML</name>
<comment type="similarity">
    <text evidence="2 5">Belongs to the PNP/MTAP phosphorylase family.</text>
</comment>
<sequence>MADYRQMIEDAADFLEKRISPNPRVGILTGTGLGEGTDTLNVCNAFDYREIPHFPVSTVESHRGRLLFGIMGGMPVMAMQGRIHLYEGYTPRQVTFPIRVMRRLGVAALIVSNAAGGLNPTFRPGDVMLITDHINLTGTNALIGPNEADWGIRFPDMTHVYDPDLRTLVRTAADQCGISLRQGVYAGLKGPSLETPSEVRYLRTIGADAVGFSTVQEAIVAVHAGMKIIGLSIITNVNDPDRPMPATVEDIIAVANAAAPKLNRLINAILQGMNAHG</sequence>
<dbReference type="Pfam" id="PF01048">
    <property type="entry name" value="PNP_UDP_1"/>
    <property type="match status" value="1"/>
</dbReference>
<dbReference type="PANTHER" id="PTHR11904:SF9">
    <property type="entry name" value="PURINE NUCLEOSIDE PHOSPHORYLASE-RELATED"/>
    <property type="match status" value="1"/>
</dbReference>
<dbReference type="InterPro" id="IPR011268">
    <property type="entry name" value="Purine_phosphorylase"/>
</dbReference>
<keyword evidence="4 5" id="KW-0808">Transferase</keyword>
<dbReference type="AlphaFoldDB" id="S7TKY4"/>
<keyword evidence="3 5" id="KW-0328">Glycosyltransferase</keyword>
<dbReference type="PANTHER" id="PTHR11904">
    <property type="entry name" value="METHYLTHIOADENOSINE/PURINE NUCLEOSIDE PHOSPHORYLASE"/>
    <property type="match status" value="1"/>
</dbReference>
<dbReference type="PATRIC" id="fig|1121405.3.peg.2988"/>
<keyword evidence="8" id="KW-1185">Reference proteome</keyword>